<dbReference type="PANTHER" id="PTHR11566">
    <property type="entry name" value="DYNAMIN"/>
    <property type="match status" value="1"/>
</dbReference>
<dbReference type="Pfam" id="PF01031">
    <property type="entry name" value="Dynamin_M"/>
    <property type="match status" value="1"/>
</dbReference>
<dbReference type="GO" id="GO:0003924">
    <property type="term" value="F:GTPase activity"/>
    <property type="evidence" value="ECO:0007669"/>
    <property type="project" value="InterPro"/>
</dbReference>
<reference evidence="6" key="1">
    <citation type="submission" date="2023-01" db="EMBL/GenBank/DDBJ databases">
        <title>Exophiala dermititidis isolated from Cystic Fibrosis Patient.</title>
        <authorList>
            <person name="Kurbessoian T."/>
            <person name="Crocker A."/>
            <person name="Murante D."/>
            <person name="Hogan D.A."/>
            <person name="Stajich J.E."/>
        </authorList>
    </citation>
    <scope>NUCLEOTIDE SEQUENCE</scope>
    <source>
        <strain evidence="6">Ex8</strain>
    </source>
</reference>
<keyword evidence="2" id="KW-0342">GTP-binding</keyword>
<accession>A0AAN6EQU4</accession>
<evidence type="ECO:0008006" key="8">
    <source>
        <dbReference type="Google" id="ProtNLM"/>
    </source>
</evidence>
<feature type="region of interest" description="Disordered" evidence="3">
    <location>
        <begin position="698"/>
        <end position="717"/>
    </location>
</feature>
<evidence type="ECO:0000259" key="5">
    <source>
        <dbReference type="PROSITE" id="PS51718"/>
    </source>
</evidence>
<dbReference type="FunFam" id="3.40.50.300:FF:001425">
    <property type="entry name" value="Dynamin GTPase, putative"/>
    <property type="match status" value="1"/>
</dbReference>
<dbReference type="GO" id="GO:0005739">
    <property type="term" value="C:mitochondrion"/>
    <property type="evidence" value="ECO:0007669"/>
    <property type="project" value="TreeGrafter"/>
</dbReference>
<feature type="domain" description="Dynamin-type G" evidence="5">
    <location>
        <begin position="37"/>
        <end position="322"/>
    </location>
</feature>
<evidence type="ECO:0000256" key="2">
    <source>
        <dbReference type="ARBA" id="ARBA00023134"/>
    </source>
</evidence>
<keyword evidence="1" id="KW-0547">Nucleotide-binding</keyword>
<dbReference type="InterPro" id="IPR022812">
    <property type="entry name" value="Dynamin"/>
</dbReference>
<dbReference type="GO" id="GO:0005525">
    <property type="term" value="F:GTP binding"/>
    <property type="evidence" value="ECO:0007669"/>
    <property type="project" value="InterPro"/>
</dbReference>
<dbReference type="GO" id="GO:0016020">
    <property type="term" value="C:membrane"/>
    <property type="evidence" value="ECO:0007669"/>
    <property type="project" value="TreeGrafter"/>
</dbReference>
<dbReference type="SMART" id="SM00053">
    <property type="entry name" value="DYNc"/>
    <property type="match status" value="1"/>
</dbReference>
<dbReference type="SUPFAM" id="SSF52540">
    <property type="entry name" value="P-loop containing nucleoside triphosphate hydrolases"/>
    <property type="match status" value="1"/>
</dbReference>
<evidence type="ECO:0000259" key="4">
    <source>
        <dbReference type="PROSITE" id="PS51388"/>
    </source>
</evidence>
<comment type="caution">
    <text evidence="6">The sequence shown here is derived from an EMBL/GenBank/DDBJ whole genome shotgun (WGS) entry which is preliminary data.</text>
</comment>
<evidence type="ECO:0000256" key="3">
    <source>
        <dbReference type="SAM" id="MobiDB-lite"/>
    </source>
</evidence>
<dbReference type="PROSITE" id="PS51388">
    <property type="entry name" value="GED"/>
    <property type="match status" value="1"/>
</dbReference>
<evidence type="ECO:0000313" key="7">
    <source>
        <dbReference type="Proteomes" id="UP001161757"/>
    </source>
</evidence>
<organism evidence="6 7">
    <name type="scientific">Exophiala dermatitidis</name>
    <name type="common">Black yeast-like fungus</name>
    <name type="synonym">Wangiella dermatitidis</name>
    <dbReference type="NCBI Taxonomy" id="5970"/>
    <lineage>
        <taxon>Eukaryota</taxon>
        <taxon>Fungi</taxon>
        <taxon>Dikarya</taxon>
        <taxon>Ascomycota</taxon>
        <taxon>Pezizomycotina</taxon>
        <taxon>Eurotiomycetes</taxon>
        <taxon>Chaetothyriomycetidae</taxon>
        <taxon>Chaetothyriales</taxon>
        <taxon>Herpotrichiellaceae</taxon>
        <taxon>Exophiala</taxon>
    </lineage>
</organism>
<dbReference type="InterPro" id="IPR030381">
    <property type="entry name" value="G_DYNAMIN_dom"/>
</dbReference>
<dbReference type="GO" id="GO:0048312">
    <property type="term" value="P:intracellular distribution of mitochondria"/>
    <property type="evidence" value="ECO:0007669"/>
    <property type="project" value="TreeGrafter"/>
</dbReference>
<dbReference type="Gene3D" id="3.40.50.300">
    <property type="entry name" value="P-loop containing nucleotide triphosphate hydrolases"/>
    <property type="match status" value="1"/>
</dbReference>
<protein>
    <recommendedName>
        <fullName evidence="8">Dynamin GTPase</fullName>
    </recommendedName>
</protein>
<dbReference type="GO" id="GO:0006897">
    <property type="term" value="P:endocytosis"/>
    <property type="evidence" value="ECO:0007669"/>
    <property type="project" value="TreeGrafter"/>
</dbReference>
<dbReference type="PANTHER" id="PTHR11566:SF149">
    <property type="entry name" value="GTPASE, PUTATIVE (AFU_ORTHOLOGUE AFUA_6G11890)-RELATED"/>
    <property type="match status" value="1"/>
</dbReference>
<dbReference type="GO" id="GO:0000266">
    <property type="term" value="P:mitochondrial fission"/>
    <property type="evidence" value="ECO:0007669"/>
    <property type="project" value="TreeGrafter"/>
</dbReference>
<evidence type="ECO:0000313" key="6">
    <source>
        <dbReference type="EMBL" id="KAJ8989915.1"/>
    </source>
</evidence>
<dbReference type="CDD" id="cd08771">
    <property type="entry name" value="DLP_1"/>
    <property type="match status" value="1"/>
</dbReference>
<dbReference type="InterPro" id="IPR000375">
    <property type="entry name" value="Dynamin_stalk"/>
</dbReference>
<dbReference type="PRINTS" id="PR00195">
    <property type="entry name" value="DYNAMIN"/>
</dbReference>
<dbReference type="InterPro" id="IPR001401">
    <property type="entry name" value="Dynamin_GTPase"/>
</dbReference>
<feature type="domain" description="GED" evidence="4">
    <location>
        <begin position="608"/>
        <end position="699"/>
    </location>
</feature>
<dbReference type="EMBL" id="JAJGCB010000012">
    <property type="protein sequence ID" value="KAJ8989915.1"/>
    <property type="molecule type" value="Genomic_DNA"/>
</dbReference>
<evidence type="ECO:0000256" key="1">
    <source>
        <dbReference type="ARBA" id="ARBA00022741"/>
    </source>
</evidence>
<dbReference type="InterPro" id="IPR045063">
    <property type="entry name" value="Dynamin_N"/>
</dbReference>
<dbReference type="GO" id="GO:0005874">
    <property type="term" value="C:microtubule"/>
    <property type="evidence" value="ECO:0007669"/>
    <property type="project" value="TreeGrafter"/>
</dbReference>
<proteinExistence type="predicted"/>
<dbReference type="GO" id="GO:0016559">
    <property type="term" value="P:peroxisome fission"/>
    <property type="evidence" value="ECO:0007669"/>
    <property type="project" value="TreeGrafter"/>
</dbReference>
<dbReference type="AlphaFoldDB" id="A0AAN6EQU4"/>
<name>A0AAN6EQU4_EXODE</name>
<gene>
    <name evidence="6" type="ORF">HRR80_006055</name>
</gene>
<dbReference type="PROSITE" id="PS51718">
    <property type="entry name" value="G_DYNAMIN_2"/>
    <property type="match status" value="1"/>
</dbReference>
<dbReference type="InterPro" id="IPR020850">
    <property type="entry name" value="GED_dom"/>
</dbReference>
<dbReference type="GO" id="GO:0008017">
    <property type="term" value="F:microtubule binding"/>
    <property type="evidence" value="ECO:0007669"/>
    <property type="project" value="TreeGrafter"/>
</dbReference>
<sequence>MGEVGDMKLPEIGLQTPEHEEVLNIIDTLRSQGISQYIDLPQLIVCGDQSSGKSSVLEAISGLQFPTKDNLCTRFATELILRRAPAPSVTVTIIPDGGRTEKEAEQLSRFTSPSSSLDDFAGIVKAAETAMGLDHLNTVFSKDILRVELCGPTQPNLTLVDLPGIFWAGDKSQSDDDAALVQSMVKSYMEKSRSIILAVVSAKSDLAMQIITRMAREIDPQGQRTLGIITKPDLLHKGSDSEAAFVKLAKNENIVFKLGWHVLKNRDFDTRDASREERDAAEKAFFKGRVWAAAIPKSQLGIGSLRPRLSGVLLGQIQVELPNLVRDVDHELQACKDRLQSLGSPRNSVDEQRSYLLTASSKFVRLMRDSISGAYNDPFFGSSDSKVGYDKRLRAVSQNELLDFTERMRVCGHSQEIVEEKPEEPDAEGPGPQIISKAEYLSRVKTRMRRNRGSELPGLFNPAIVSDLFFDQSKPWKQILEETESKLVAAARTSVTLIVQHICDAVTGDGITRYIVRPNMEPVIAQLQAKVEEVLKPYTRGHPITYNHYFTENLQKKRQQVSQARLSEKLHSFFEVDSMGMVDYAFNIHNLLKALQEESEADMDQFTCIEAMHAMEAYYKVAMKVVVDAFSIYAVEECLLKELPSLFNTQTVCNLDATTLTRIAGESADSVAEREDLLKKLQVLQMTTTTLRRIKTFDGSGMTSRSNDTTERPVIAD</sequence>
<dbReference type="InterPro" id="IPR027417">
    <property type="entry name" value="P-loop_NTPase"/>
</dbReference>
<dbReference type="Proteomes" id="UP001161757">
    <property type="component" value="Unassembled WGS sequence"/>
</dbReference>
<dbReference type="Pfam" id="PF00350">
    <property type="entry name" value="Dynamin_N"/>
    <property type="match status" value="1"/>
</dbReference>